<accession>Q4RBQ7</accession>
<feature type="non-terminal residue" evidence="1">
    <location>
        <position position="92"/>
    </location>
</feature>
<protein>
    <submittedName>
        <fullName evidence="1">(spotted green pufferfish) hypothetical protein</fullName>
    </submittedName>
</protein>
<dbReference type="AlphaFoldDB" id="Q4RBQ7"/>
<sequence>QRSDSEMEIEAEHYSNGVVEGCSTQVMNGSYNHEEMLQQDDISIGNGIKEHDGFSRNGQLCGGNRAATERIIQFGRELQVLSEQLCREYGKK</sequence>
<organism evidence="1">
    <name type="scientific">Tetraodon nigroviridis</name>
    <name type="common">Spotted green pufferfish</name>
    <name type="synonym">Chelonodon nigroviridis</name>
    <dbReference type="NCBI Taxonomy" id="99883"/>
    <lineage>
        <taxon>Eukaryota</taxon>
        <taxon>Metazoa</taxon>
        <taxon>Chordata</taxon>
        <taxon>Craniata</taxon>
        <taxon>Vertebrata</taxon>
        <taxon>Euteleostomi</taxon>
        <taxon>Actinopterygii</taxon>
        <taxon>Neopterygii</taxon>
        <taxon>Teleostei</taxon>
        <taxon>Neoteleostei</taxon>
        <taxon>Acanthomorphata</taxon>
        <taxon>Eupercaria</taxon>
        <taxon>Tetraodontiformes</taxon>
        <taxon>Tetradontoidea</taxon>
        <taxon>Tetraodontidae</taxon>
        <taxon>Tetraodon</taxon>
    </lineage>
</organism>
<reference evidence="1" key="1">
    <citation type="journal article" date="2004" name="Nature">
        <title>Genome duplication in the teleost fish Tetraodon nigroviridis reveals the early vertebrate proto-karyotype.</title>
        <authorList>
            <person name="Jaillon O."/>
            <person name="Aury J.-M."/>
            <person name="Brunet F."/>
            <person name="Petit J.-L."/>
            <person name="Stange-Thomann N."/>
            <person name="Mauceli E."/>
            <person name="Bouneau L."/>
            <person name="Fischer C."/>
            <person name="Ozouf-Costaz C."/>
            <person name="Bernot A."/>
            <person name="Nicaud S."/>
            <person name="Jaffe D."/>
            <person name="Fisher S."/>
            <person name="Lutfalla G."/>
            <person name="Dossat C."/>
            <person name="Segurens B."/>
            <person name="Dasilva C."/>
            <person name="Salanoubat M."/>
            <person name="Levy M."/>
            <person name="Boudet N."/>
            <person name="Castellano S."/>
            <person name="Anthouard V."/>
            <person name="Jubin C."/>
            <person name="Castelli V."/>
            <person name="Katinka M."/>
            <person name="Vacherie B."/>
            <person name="Biemont C."/>
            <person name="Skalli Z."/>
            <person name="Cattolico L."/>
            <person name="Poulain J."/>
            <person name="De Berardinis V."/>
            <person name="Cruaud C."/>
            <person name="Duprat S."/>
            <person name="Brottier P."/>
            <person name="Coutanceau J.-P."/>
            <person name="Gouzy J."/>
            <person name="Parra G."/>
            <person name="Lardier G."/>
            <person name="Chapple C."/>
            <person name="McKernan K.J."/>
            <person name="McEwan P."/>
            <person name="Bosak S."/>
            <person name="Kellis M."/>
            <person name="Volff J.-N."/>
            <person name="Guigo R."/>
            <person name="Zody M.C."/>
            <person name="Mesirov J."/>
            <person name="Lindblad-Toh K."/>
            <person name="Birren B."/>
            <person name="Nusbaum C."/>
            <person name="Kahn D."/>
            <person name="Robinson-Rechavi M."/>
            <person name="Laudet V."/>
            <person name="Schachter V."/>
            <person name="Quetier F."/>
            <person name="Saurin W."/>
            <person name="Scarpelli C."/>
            <person name="Wincker P."/>
            <person name="Lander E.S."/>
            <person name="Weissenbach J."/>
            <person name="Roest Crollius H."/>
        </authorList>
    </citation>
    <scope>NUCLEOTIDE SEQUENCE [LARGE SCALE GENOMIC DNA]</scope>
</reference>
<gene>
    <name evidence="1" type="ORF">GSTENG00037848001</name>
</gene>
<reference evidence="1" key="2">
    <citation type="submission" date="2004-02" db="EMBL/GenBank/DDBJ databases">
        <authorList>
            <consortium name="Genoscope"/>
            <consortium name="Whitehead Institute Centre for Genome Research"/>
        </authorList>
    </citation>
    <scope>NUCLEOTIDE SEQUENCE</scope>
</reference>
<proteinExistence type="predicted"/>
<dbReference type="OrthoDB" id="25503at2759"/>
<dbReference type="KEGG" id="tng:GSTEN00037848G001"/>
<feature type="non-terminal residue" evidence="1">
    <location>
        <position position="1"/>
    </location>
</feature>
<evidence type="ECO:0000313" key="1">
    <source>
        <dbReference type="EMBL" id="CAG14176.1"/>
    </source>
</evidence>
<comment type="caution">
    <text evidence="1">The sequence shown here is derived from an EMBL/GenBank/DDBJ whole genome shotgun (WGS) entry which is preliminary data.</text>
</comment>
<dbReference type="EMBL" id="CAAE01020892">
    <property type="protein sequence ID" value="CAG14176.1"/>
    <property type="molecule type" value="Genomic_DNA"/>
</dbReference>
<name>Q4RBQ7_TETNG</name>